<evidence type="ECO:0000256" key="1">
    <source>
        <dbReference type="SAM" id="MobiDB-lite"/>
    </source>
</evidence>
<accession>A0A4S2FD94</accession>
<gene>
    <name evidence="3" type="ORF">E5339_20695</name>
</gene>
<protein>
    <submittedName>
        <fullName evidence="3">IS1595 family transposase</fullName>
    </submittedName>
</protein>
<sequence>MQEVYRHIASLDSDDFNRTFDTNRKCLDYIIRVLYDGEVRSPFCDSKVYPMREFGRYKCARTKRSFYITKGTIFYKSHIPLHKWFAILYSFAVLREKLTPTLLMRIYPATIKTMKTAIYVLERISWACQTPVKAMFGNSQADETPVGGHQAVRSYPDKCPKRVYKGEDKRNILCIAEEGKEGWTHFECVNDPAKELPAIVSERVGKGATVTTDDTNLFNPVNSDYDHRTCNHGRRLFTNDGDNSNLVENRIGQMKRSMDGSSHNNIRFEHAGRYCAVYSFSSCFRRQTCIQRFKTLLYNCFQRETFHPLSKFKLPVQKRAHSGKLKKDGGDALRPGPLPQTPRHRNPEAYTDYVSRIKEEILYDKALKWYGKHHTDGSRAYLEK</sequence>
<comment type="caution">
    <text evidence="3">The sequence shown here is derived from an EMBL/GenBank/DDBJ whole genome shotgun (WGS) entry which is preliminary data.</text>
</comment>
<feature type="region of interest" description="Disordered" evidence="1">
    <location>
        <begin position="317"/>
        <end position="350"/>
    </location>
</feature>
<reference evidence="3 4" key="1">
    <citation type="submission" date="2019-04" db="EMBL/GenBank/DDBJ databases">
        <title>Microbes associate with the intestines of laboratory mice.</title>
        <authorList>
            <person name="Navarre W."/>
            <person name="Wong E."/>
            <person name="Huang K."/>
            <person name="Tropini C."/>
            <person name="Ng K."/>
            <person name="Yu B."/>
        </authorList>
    </citation>
    <scope>NUCLEOTIDE SEQUENCE [LARGE SCALE GENOMIC DNA]</scope>
    <source>
        <strain evidence="3 4">NM22_B1</strain>
    </source>
</reference>
<dbReference type="SMART" id="SM01126">
    <property type="entry name" value="DDE_Tnp_IS1595"/>
    <property type="match status" value="1"/>
</dbReference>
<dbReference type="EMBL" id="SRYJ01000075">
    <property type="protein sequence ID" value="TGY66822.1"/>
    <property type="molecule type" value="Genomic_DNA"/>
</dbReference>
<dbReference type="Pfam" id="PF12762">
    <property type="entry name" value="DDE_Tnp_IS1595"/>
    <property type="match status" value="1"/>
</dbReference>
<proteinExistence type="predicted"/>
<evidence type="ECO:0000259" key="2">
    <source>
        <dbReference type="SMART" id="SM01126"/>
    </source>
</evidence>
<name>A0A4S2FD94_9BACT</name>
<organism evidence="3 4">
    <name type="scientific">Phocaeicola sartorii</name>
    <dbReference type="NCBI Taxonomy" id="671267"/>
    <lineage>
        <taxon>Bacteria</taxon>
        <taxon>Pseudomonadati</taxon>
        <taxon>Bacteroidota</taxon>
        <taxon>Bacteroidia</taxon>
        <taxon>Bacteroidales</taxon>
        <taxon>Bacteroidaceae</taxon>
        <taxon>Phocaeicola</taxon>
    </lineage>
</organism>
<dbReference type="InterPro" id="IPR024445">
    <property type="entry name" value="Tnp_ISXO2-like"/>
</dbReference>
<dbReference type="NCBIfam" id="NF033547">
    <property type="entry name" value="transpos_IS1595"/>
    <property type="match status" value="1"/>
</dbReference>
<feature type="domain" description="ISXO2-like transposase" evidence="2">
    <location>
        <begin position="145"/>
        <end position="269"/>
    </location>
</feature>
<dbReference type="Proteomes" id="UP000310760">
    <property type="component" value="Unassembled WGS sequence"/>
</dbReference>
<evidence type="ECO:0000313" key="4">
    <source>
        <dbReference type="Proteomes" id="UP000310760"/>
    </source>
</evidence>
<dbReference type="AlphaFoldDB" id="A0A4S2FD94"/>
<dbReference type="RefSeq" id="WP_135952757.1">
    <property type="nucleotide sequence ID" value="NZ_CAPOAU010000138.1"/>
</dbReference>
<evidence type="ECO:0000313" key="3">
    <source>
        <dbReference type="EMBL" id="TGY66822.1"/>
    </source>
</evidence>